<protein>
    <recommendedName>
        <fullName evidence="1">DUF218 domain-containing protein</fullName>
    </recommendedName>
</protein>
<dbReference type="Gene3D" id="3.40.50.620">
    <property type="entry name" value="HUPs"/>
    <property type="match status" value="1"/>
</dbReference>
<dbReference type="HOGENOM" id="CLU_892429_0_0_1"/>
<dbReference type="Gramene" id="PNW74394">
    <property type="protein sequence ID" value="PNW74394"/>
    <property type="gene ID" value="CHLRE_13g606800v5"/>
</dbReference>
<reference evidence="2 3" key="1">
    <citation type="journal article" date="2007" name="Science">
        <title>The Chlamydomonas genome reveals the evolution of key animal and plant functions.</title>
        <authorList>
            <person name="Merchant S.S."/>
            <person name="Prochnik S.E."/>
            <person name="Vallon O."/>
            <person name="Harris E.H."/>
            <person name="Karpowicz S.J."/>
            <person name="Witman G.B."/>
            <person name="Terry A."/>
            <person name="Salamov A."/>
            <person name="Fritz-Laylin L.K."/>
            <person name="Marechal-Drouard L."/>
            <person name="Marshall W.F."/>
            <person name="Qu L.H."/>
            <person name="Nelson D.R."/>
            <person name="Sanderfoot A.A."/>
            <person name="Spalding M.H."/>
            <person name="Kapitonov V.V."/>
            <person name="Ren Q."/>
            <person name="Ferris P."/>
            <person name="Lindquist E."/>
            <person name="Shapiro H."/>
            <person name="Lucas S.M."/>
            <person name="Grimwood J."/>
            <person name="Schmutz J."/>
            <person name="Cardol P."/>
            <person name="Cerutti H."/>
            <person name="Chanfreau G."/>
            <person name="Chen C.L."/>
            <person name="Cognat V."/>
            <person name="Croft M.T."/>
            <person name="Dent R."/>
            <person name="Dutcher S."/>
            <person name="Fernandez E."/>
            <person name="Fukuzawa H."/>
            <person name="Gonzalez-Ballester D."/>
            <person name="Gonzalez-Halphen D."/>
            <person name="Hallmann A."/>
            <person name="Hanikenne M."/>
            <person name="Hippler M."/>
            <person name="Inwood W."/>
            <person name="Jabbari K."/>
            <person name="Kalanon M."/>
            <person name="Kuras R."/>
            <person name="Lefebvre P.A."/>
            <person name="Lemaire S.D."/>
            <person name="Lobanov A.V."/>
            <person name="Lohr M."/>
            <person name="Manuell A."/>
            <person name="Meier I."/>
            <person name="Mets L."/>
            <person name="Mittag M."/>
            <person name="Mittelmeier T."/>
            <person name="Moroney J.V."/>
            <person name="Moseley J."/>
            <person name="Napoli C."/>
            <person name="Nedelcu A.M."/>
            <person name="Niyogi K."/>
            <person name="Novoselov S.V."/>
            <person name="Paulsen I.T."/>
            <person name="Pazour G."/>
            <person name="Purton S."/>
            <person name="Ral J.P."/>
            <person name="Riano-Pachon D.M."/>
            <person name="Riekhof W."/>
            <person name="Rymarquis L."/>
            <person name="Schroda M."/>
            <person name="Stern D."/>
            <person name="Umen J."/>
            <person name="Willows R."/>
            <person name="Wilson N."/>
            <person name="Zimmer S.L."/>
            <person name="Allmer J."/>
            <person name="Balk J."/>
            <person name="Bisova K."/>
            <person name="Chen C.J."/>
            <person name="Elias M."/>
            <person name="Gendler K."/>
            <person name="Hauser C."/>
            <person name="Lamb M.R."/>
            <person name="Ledford H."/>
            <person name="Long J.C."/>
            <person name="Minagawa J."/>
            <person name="Page M.D."/>
            <person name="Pan J."/>
            <person name="Pootakham W."/>
            <person name="Roje S."/>
            <person name="Rose A."/>
            <person name="Stahlberg E."/>
            <person name="Terauchi A.M."/>
            <person name="Yang P."/>
            <person name="Ball S."/>
            <person name="Bowler C."/>
            <person name="Dieckmann C.L."/>
            <person name="Gladyshev V.N."/>
            <person name="Green P."/>
            <person name="Jorgensen R."/>
            <person name="Mayfield S."/>
            <person name="Mueller-Roeber B."/>
            <person name="Rajamani S."/>
            <person name="Sayre R.T."/>
            <person name="Brokstein P."/>
            <person name="Dubchak I."/>
            <person name="Goodstein D."/>
            <person name="Hornick L."/>
            <person name="Huang Y.W."/>
            <person name="Jhaveri J."/>
            <person name="Luo Y."/>
            <person name="Martinez D."/>
            <person name="Ngau W.C."/>
            <person name="Otillar B."/>
            <person name="Poliakov A."/>
            <person name="Porter A."/>
            <person name="Szajkowski L."/>
            <person name="Werner G."/>
            <person name="Zhou K."/>
            <person name="Grigoriev I.V."/>
            <person name="Rokhsar D.S."/>
            <person name="Grossman A.R."/>
        </authorList>
    </citation>
    <scope>NUCLEOTIDE SEQUENCE [LARGE SCALE GENOMIC DNA]</scope>
    <source>
        <strain evidence="3">CC-503</strain>
    </source>
</reference>
<dbReference type="KEGG" id="cre:CHLRE_13g606800v5"/>
<dbReference type="InParanoid" id="A8JB02"/>
<sequence>MLVGRLCARGAAFRARSVAVCIPSVRASRPLLAARSATNDSKNGSKHPSDSKARILPGVAWGLHYSPPEVPTSAHAPSSETDLPEAHRTVDAIVVLAGGQTGPDSVPAWVERRLDTALSLQRLQRRPVPILSLGGGTPHKGPFLDERGFVIHESTACARYLQDRGADPSLLLKEVSSYDTVGNAYFSLTIHALPAGWRRLAVVTSDFHMPRTASLFHAMYGLAGRELFADPHRFELLYVAASDVGIFDPEVLDIRRSKEAASRESWLRTAAGFNRLADLHQWLHSTHLCYAVSRQDEFGQQTISDPKLLASY</sequence>
<dbReference type="InterPro" id="IPR003848">
    <property type="entry name" value="DUF218"/>
</dbReference>
<name>A8JB02_CHLRE</name>
<dbReference type="Proteomes" id="UP000006906">
    <property type="component" value="Chromosome 13"/>
</dbReference>
<organism evidence="2 3">
    <name type="scientific">Chlamydomonas reinhardtii</name>
    <name type="common">Chlamydomonas smithii</name>
    <dbReference type="NCBI Taxonomy" id="3055"/>
    <lineage>
        <taxon>Eukaryota</taxon>
        <taxon>Viridiplantae</taxon>
        <taxon>Chlorophyta</taxon>
        <taxon>core chlorophytes</taxon>
        <taxon>Chlorophyceae</taxon>
        <taxon>CS clade</taxon>
        <taxon>Chlamydomonadales</taxon>
        <taxon>Chlamydomonadaceae</taxon>
        <taxon>Chlamydomonas</taxon>
    </lineage>
</organism>
<dbReference type="PANTHER" id="PTHR30336:SF20">
    <property type="entry name" value="DUF218 DOMAIN-CONTAINING PROTEIN"/>
    <property type="match status" value="1"/>
</dbReference>
<dbReference type="RefSeq" id="XP_001699147.1">
    <property type="nucleotide sequence ID" value="XM_001699095.2"/>
</dbReference>
<dbReference type="InterPro" id="IPR014729">
    <property type="entry name" value="Rossmann-like_a/b/a_fold"/>
</dbReference>
<dbReference type="EMBL" id="CM008974">
    <property type="protein sequence ID" value="PNW74394.1"/>
    <property type="molecule type" value="Genomic_DNA"/>
</dbReference>
<dbReference type="InterPro" id="IPR051599">
    <property type="entry name" value="Cell_Envelope_Assoc"/>
</dbReference>
<proteinExistence type="predicted"/>
<keyword evidence="3" id="KW-1185">Reference proteome</keyword>
<gene>
    <name evidence="2" type="ORF">CHLRE_13g606800v5</name>
</gene>
<dbReference type="OrthoDB" id="10055554at2759"/>
<dbReference type="GeneID" id="5724698"/>
<dbReference type="AlphaFoldDB" id="A8JB02"/>
<dbReference type="PANTHER" id="PTHR30336">
    <property type="entry name" value="INNER MEMBRANE PROTEIN, PROBABLE PERMEASE"/>
    <property type="match status" value="1"/>
</dbReference>
<dbReference type="OMA" id="VYVQRRC"/>
<dbReference type="PaxDb" id="3055-EDO99002"/>
<dbReference type="GO" id="GO:0005886">
    <property type="term" value="C:plasma membrane"/>
    <property type="evidence" value="ECO:0000318"/>
    <property type="project" value="GO_Central"/>
</dbReference>
<dbReference type="eggNOG" id="ENOG502S34S">
    <property type="taxonomic scope" value="Eukaryota"/>
</dbReference>
<evidence type="ECO:0000313" key="3">
    <source>
        <dbReference type="Proteomes" id="UP000006906"/>
    </source>
</evidence>
<dbReference type="CDD" id="cd06259">
    <property type="entry name" value="YdcF-like"/>
    <property type="match status" value="1"/>
</dbReference>
<feature type="domain" description="DUF218" evidence="1">
    <location>
        <begin position="91"/>
        <end position="221"/>
    </location>
</feature>
<dbReference type="Pfam" id="PF02698">
    <property type="entry name" value="DUF218"/>
    <property type="match status" value="1"/>
</dbReference>
<evidence type="ECO:0000313" key="2">
    <source>
        <dbReference type="EMBL" id="PNW74394.1"/>
    </source>
</evidence>
<evidence type="ECO:0000259" key="1">
    <source>
        <dbReference type="Pfam" id="PF02698"/>
    </source>
</evidence>
<accession>A8JB02</accession>